<name>A0ABY7U8K9_9CORY</name>
<dbReference type="GO" id="GO:0016491">
    <property type="term" value="F:oxidoreductase activity"/>
    <property type="evidence" value="ECO:0007669"/>
    <property type="project" value="UniProtKB-KW"/>
</dbReference>
<dbReference type="PROSITE" id="PS00061">
    <property type="entry name" value="ADH_SHORT"/>
    <property type="match status" value="1"/>
</dbReference>
<keyword evidence="2 4" id="KW-0560">Oxidoreductase</keyword>
<sequence>MNAPTKTAVVTGATGGMGREIVADLARDHHVIALGRNADKLAQLAAENDTVTTVAGDLTGDGVSALELPELERVDVLVHGAAIARRATVAEASADEWRAHLDLNVVAPALLTQRLLPALRAAGGTVCFINSGAGVGAHPNNTPYAASKHALNALADSLRKEEHGIRVTTVAPGPTDTDMLKGLQDYDPETVIAPVEVAHAIRAAVDAGETTQLTHINVRPRIELADR</sequence>
<feature type="domain" description="Ketoreductase" evidence="3">
    <location>
        <begin position="6"/>
        <end position="177"/>
    </location>
</feature>
<dbReference type="PANTHER" id="PTHR44196">
    <property type="entry name" value="DEHYDROGENASE/REDUCTASE SDR FAMILY MEMBER 7B"/>
    <property type="match status" value="1"/>
</dbReference>
<dbReference type="RefSeq" id="WP_022863729.1">
    <property type="nucleotide sequence ID" value="NZ_ATVG01000015.1"/>
</dbReference>
<dbReference type="InterPro" id="IPR020904">
    <property type="entry name" value="Sc_DH/Rdtase_CS"/>
</dbReference>
<gene>
    <name evidence="4" type="ORF">CMASS_08045</name>
</gene>
<comment type="similarity">
    <text evidence="1">Belongs to the short-chain dehydrogenases/reductases (SDR) family.</text>
</comment>
<protein>
    <submittedName>
        <fullName evidence="4">Oxidoreductase</fullName>
        <ecNumber evidence="4">1.-.-.-</ecNumber>
    </submittedName>
</protein>
<evidence type="ECO:0000256" key="2">
    <source>
        <dbReference type="ARBA" id="ARBA00023002"/>
    </source>
</evidence>
<evidence type="ECO:0000313" key="4">
    <source>
        <dbReference type="EMBL" id="WCZ33037.1"/>
    </source>
</evidence>
<dbReference type="InterPro" id="IPR002347">
    <property type="entry name" value="SDR_fam"/>
</dbReference>
<dbReference type="InterPro" id="IPR057326">
    <property type="entry name" value="KR_dom"/>
</dbReference>
<evidence type="ECO:0000256" key="1">
    <source>
        <dbReference type="ARBA" id="ARBA00006484"/>
    </source>
</evidence>
<dbReference type="SUPFAM" id="SSF51735">
    <property type="entry name" value="NAD(P)-binding Rossmann-fold domains"/>
    <property type="match status" value="1"/>
</dbReference>
<organism evidence="4 5">
    <name type="scientific">Corynebacterium massiliense DSM 45435</name>
    <dbReference type="NCBI Taxonomy" id="1121364"/>
    <lineage>
        <taxon>Bacteria</taxon>
        <taxon>Bacillati</taxon>
        <taxon>Actinomycetota</taxon>
        <taxon>Actinomycetes</taxon>
        <taxon>Mycobacteriales</taxon>
        <taxon>Corynebacteriaceae</taxon>
        <taxon>Corynebacterium</taxon>
    </lineage>
</organism>
<reference evidence="4 5" key="1">
    <citation type="submission" date="2020-10" db="EMBL/GenBank/DDBJ databases">
        <title>Complete genome sequence of Corynebacterium massiliense DSM 45435, type strain of Corynebacterium massiliense.</title>
        <authorList>
            <person name="Busche T."/>
            <person name="Kalinowski J."/>
            <person name="Ruckert C."/>
        </authorList>
    </citation>
    <scope>NUCLEOTIDE SEQUENCE [LARGE SCALE GENOMIC DNA]</scope>
    <source>
        <strain evidence="4 5">DSM 45435</strain>
    </source>
</reference>
<dbReference type="InterPro" id="IPR036291">
    <property type="entry name" value="NAD(P)-bd_dom_sf"/>
</dbReference>
<dbReference type="Gene3D" id="3.40.50.720">
    <property type="entry name" value="NAD(P)-binding Rossmann-like Domain"/>
    <property type="match status" value="1"/>
</dbReference>
<dbReference type="EC" id="1.-.-.-" evidence="4"/>
<proteinExistence type="inferred from homology"/>
<dbReference type="Pfam" id="PF00106">
    <property type="entry name" value="adh_short"/>
    <property type="match status" value="1"/>
</dbReference>
<dbReference type="Proteomes" id="UP001220064">
    <property type="component" value="Chromosome"/>
</dbReference>
<dbReference type="SMART" id="SM00822">
    <property type="entry name" value="PKS_KR"/>
    <property type="match status" value="1"/>
</dbReference>
<evidence type="ECO:0000259" key="3">
    <source>
        <dbReference type="SMART" id="SM00822"/>
    </source>
</evidence>
<evidence type="ECO:0000313" key="5">
    <source>
        <dbReference type="Proteomes" id="UP001220064"/>
    </source>
</evidence>
<dbReference type="PANTHER" id="PTHR44196:SF1">
    <property type="entry name" value="DEHYDROGENASE_REDUCTASE SDR FAMILY MEMBER 7B"/>
    <property type="match status" value="1"/>
</dbReference>
<keyword evidence="5" id="KW-1185">Reference proteome</keyword>
<dbReference type="NCBIfam" id="NF006073">
    <property type="entry name" value="PRK08219.1"/>
    <property type="match status" value="1"/>
</dbReference>
<dbReference type="PRINTS" id="PR00081">
    <property type="entry name" value="GDHRDH"/>
</dbReference>
<dbReference type="EMBL" id="CP063189">
    <property type="protein sequence ID" value="WCZ33037.1"/>
    <property type="molecule type" value="Genomic_DNA"/>
</dbReference>
<accession>A0ABY7U8K9</accession>